<dbReference type="Gene3D" id="1.20.1250.20">
    <property type="entry name" value="MFS general substrate transporter like domains"/>
    <property type="match status" value="2"/>
</dbReference>
<dbReference type="GO" id="GO:0005886">
    <property type="term" value="C:plasma membrane"/>
    <property type="evidence" value="ECO:0007669"/>
    <property type="project" value="TreeGrafter"/>
</dbReference>
<dbReference type="InterPro" id="IPR005829">
    <property type="entry name" value="Sugar_transporter_CS"/>
</dbReference>
<evidence type="ECO:0000256" key="5">
    <source>
        <dbReference type="SAM" id="Phobius"/>
    </source>
</evidence>
<name>A0A2R6AU98_9ARCH</name>
<feature type="transmembrane region" description="Helical" evidence="5">
    <location>
        <begin position="387"/>
        <end position="406"/>
    </location>
</feature>
<evidence type="ECO:0000256" key="2">
    <source>
        <dbReference type="ARBA" id="ARBA00022692"/>
    </source>
</evidence>
<dbReference type="InterPro" id="IPR020846">
    <property type="entry name" value="MFS_dom"/>
</dbReference>
<feature type="transmembrane region" description="Helical" evidence="5">
    <location>
        <begin position="325"/>
        <end position="347"/>
    </location>
</feature>
<comment type="caution">
    <text evidence="7">The sequence shown here is derived from an EMBL/GenBank/DDBJ whole genome shotgun (WGS) entry which is preliminary data.</text>
</comment>
<feature type="transmembrane region" description="Helical" evidence="5">
    <location>
        <begin position="296"/>
        <end position="313"/>
    </location>
</feature>
<organism evidence="7 8">
    <name type="scientific">Candidatus Marsarchaeota G2 archaeon ECH_B_SAG-M15</name>
    <dbReference type="NCBI Taxonomy" id="1978162"/>
    <lineage>
        <taxon>Archaea</taxon>
        <taxon>Candidatus Marsarchaeota</taxon>
        <taxon>Candidatus Marsarchaeota group 2</taxon>
    </lineage>
</organism>
<dbReference type="Proteomes" id="UP000240490">
    <property type="component" value="Unassembled WGS sequence"/>
</dbReference>
<feature type="transmembrane region" description="Helical" evidence="5">
    <location>
        <begin position="138"/>
        <end position="160"/>
    </location>
</feature>
<dbReference type="Pfam" id="PF00083">
    <property type="entry name" value="Sugar_tr"/>
    <property type="match status" value="1"/>
</dbReference>
<dbReference type="PANTHER" id="PTHR23508">
    <property type="entry name" value="CARBOXYLIC ACID TRANSPORTER PROTEIN HOMOLOG"/>
    <property type="match status" value="1"/>
</dbReference>
<proteinExistence type="predicted"/>
<evidence type="ECO:0000256" key="3">
    <source>
        <dbReference type="ARBA" id="ARBA00022989"/>
    </source>
</evidence>
<evidence type="ECO:0000259" key="6">
    <source>
        <dbReference type="PROSITE" id="PS50850"/>
    </source>
</evidence>
<evidence type="ECO:0000256" key="4">
    <source>
        <dbReference type="ARBA" id="ARBA00023136"/>
    </source>
</evidence>
<feature type="transmembrane region" description="Helical" evidence="5">
    <location>
        <begin position="166"/>
        <end position="186"/>
    </location>
</feature>
<reference evidence="7 8" key="1">
    <citation type="submission" date="2017-04" db="EMBL/GenBank/DDBJ databases">
        <title>Novel microbial lineages endemic to geothermal iron-oxide mats fill important gaps in the evolutionary history of Archaea.</title>
        <authorList>
            <person name="Jay Z.J."/>
            <person name="Beam J.P."/>
            <person name="Dlakic M."/>
            <person name="Rusch D.B."/>
            <person name="Kozubal M.A."/>
            <person name="Inskeep W.P."/>
        </authorList>
    </citation>
    <scope>NUCLEOTIDE SEQUENCE [LARGE SCALE GENOMIC DNA]</scope>
    <source>
        <strain evidence="7">ECH_B_SAG-M15</strain>
    </source>
</reference>
<feature type="transmembrane region" description="Helical" evidence="5">
    <location>
        <begin position="105"/>
        <end position="126"/>
    </location>
</feature>
<feature type="transmembrane region" description="Helical" evidence="5">
    <location>
        <begin position="359"/>
        <end position="381"/>
    </location>
</feature>
<feature type="transmembrane region" description="Helical" evidence="5">
    <location>
        <begin position="245"/>
        <end position="265"/>
    </location>
</feature>
<dbReference type="GO" id="GO:0046943">
    <property type="term" value="F:carboxylic acid transmembrane transporter activity"/>
    <property type="evidence" value="ECO:0007669"/>
    <property type="project" value="TreeGrafter"/>
</dbReference>
<feature type="domain" description="Major facilitator superfamily (MFS) profile" evidence="6">
    <location>
        <begin position="14"/>
        <end position="415"/>
    </location>
</feature>
<dbReference type="PROSITE" id="PS00216">
    <property type="entry name" value="SUGAR_TRANSPORT_1"/>
    <property type="match status" value="1"/>
</dbReference>
<keyword evidence="2 5" id="KW-0812">Transmembrane</keyword>
<feature type="transmembrane region" description="Helical" evidence="5">
    <location>
        <begin position="271"/>
        <end position="289"/>
    </location>
</feature>
<feature type="transmembrane region" description="Helical" evidence="5">
    <location>
        <begin position="12"/>
        <end position="34"/>
    </location>
</feature>
<gene>
    <name evidence="7" type="ORF">B9Q08_05970</name>
</gene>
<dbReference type="InterPro" id="IPR036259">
    <property type="entry name" value="MFS_trans_sf"/>
</dbReference>
<evidence type="ECO:0000256" key="1">
    <source>
        <dbReference type="ARBA" id="ARBA00004141"/>
    </source>
</evidence>
<dbReference type="SUPFAM" id="SSF103473">
    <property type="entry name" value="MFS general substrate transporter"/>
    <property type="match status" value="1"/>
</dbReference>
<dbReference type="AlphaFoldDB" id="A0A2R6AU98"/>
<keyword evidence="3 5" id="KW-1133">Transmembrane helix</keyword>
<keyword evidence="4 5" id="KW-0472">Membrane</keyword>
<accession>A0A2R6AU98</accession>
<feature type="transmembrane region" description="Helical" evidence="5">
    <location>
        <begin position="81"/>
        <end position="99"/>
    </location>
</feature>
<dbReference type="PANTHER" id="PTHR23508:SF10">
    <property type="entry name" value="CARBOXYLIC ACID TRANSPORTER PROTEIN HOMOLOG"/>
    <property type="match status" value="1"/>
</dbReference>
<protein>
    <recommendedName>
        <fullName evidence="6">Major facilitator superfamily (MFS) profile domain-containing protein</fullName>
    </recommendedName>
</protein>
<dbReference type="EMBL" id="NEXJ01000104">
    <property type="protein sequence ID" value="PSN89908.1"/>
    <property type="molecule type" value="Genomic_DNA"/>
</dbReference>
<sequence>MSASRVAEESKWRAAHTLLFLAFSTGTAIEAYVYSLPYIAETWTRFPRTIVALFSVWSPLWLLLGGLLVGPLSDRVGRKKTFYVTMTLYVIGGVLLVFAPNYQTILASLSLLLFSAGGEYQNILVATHELVPRRNRSASIFLVVNFTNLGGIVAAALSMANYTSPHTQRIVLGITLVLAVAAIFAVRTRTPESIMWLEAKGRNTQAERELEKYYEQRATPNQEDTSRGVVDVPIWFRLVTGSVMGWAYTAGFSLLVLTLGPYFFPQLTDEFIVVAGVAAFISGFVGLAADRLSRKWLLLASSVATLTTASIFLPTQREWLANPQLFWLLFIILSAFVNVFFLAEDALKSEFWPTERRGFYTAIVRTASLGGSIPVLLYASTLPITQYFYLGLAIFAAGVSVSAAWYRYGVETGKKRSVTIWGKQQLSS</sequence>
<evidence type="ECO:0000313" key="7">
    <source>
        <dbReference type="EMBL" id="PSN89908.1"/>
    </source>
</evidence>
<evidence type="ECO:0000313" key="8">
    <source>
        <dbReference type="Proteomes" id="UP000240490"/>
    </source>
</evidence>
<comment type="subcellular location">
    <subcellularLocation>
        <location evidence="1">Membrane</location>
        <topology evidence="1">Multi-pass membrane protein</topology>
    </subcellularLocation>
</comment>
<feature type="transmembrane region" description="Helical" evidence="5">
    <location>
        <begin position="46"/>
        <end position="69"/>
    </location>
</feature>
<dbReference type="InterPro" id="IPR005828">
    <property type="entry name" value="MFS_sugar_transport-like"/>
</dbReference>
<dbReference type="PROSITE" id="PS50850">
    <property type="entry name" value="MFS"/>
    <property type="match status" value="1"/>
</dbReference>